<evidence type="ECO:0000313" key="1">
    <source>
        <dbReference type="EMBL" id="GAA1519876.1"/>
    </source>
</evidence>
<evidence type="ECO:0000313" key="2">
    <source>
        <dbReference type="Proteomes" id="UP001500363"/>
    </source>
</evidence>
<organism evidence="1 2">
    <name type="scientific">Kribbella lupini</name>
    <dbReference type="NCBI Taxonomy" id="291602"/>
    <lineage>
        <taxon>Bacteria</taxon>
        <taxon>Bacillati</taxon>
        <taxon>Actinomycetota</taxon>
        <taxon>Actinomycetes</taxon>
        <taxon>Propionibacteriales</taxon>
        <taxon>Kribbellaceae</taxon>
        <taxon>Kribbella</taxon>
    </lineage>
</organism>
<protein>
    <submittedName>
        <fullName evidence="1">Uncharacterized protein</fullName>
    </submittedName>
</protein>
<keyword evidence="2" id="KW-1185">Reference proteome</keyword>
<name>A0ABP4LAK7_9ACTN</name>
<reference evidence="2" key="1">
    <citation type="journal article" date="2019" name="Int. J. Syst. Evol. Microbiol.">
        <title>The Global Catalogue of Microorganisms (GCM) 10K type strain sequencing project: providing services to taxonomists for standard genome sequencing and annotation.</title>
        <authorList>
            <consortium name="The Broad Institute Genomics Platform"/>
            <consortium name="The Broad Institute Genome Sequencing Center for Infectious Disease"/>
            <person name="Wu L."/>
            <person name="Ma J."/>
        </authorList>
    </citation>
    <scope>NUCLEOTIDE SEQUENCE [LARGE SCALE GENOMIC DNA]</scope>
    <source>
        <strain evidence="2">JCM 14303</strain>
    </source>
</reference>
<gene>
    <name evidence="1" type="ORF">GCM10009741_20430</name>
</gene>
<comment type="caution">
    <text evidence="1">The sequence shown here is derived from an EMBL/GenBank/DDBJ whole genome shotgun (WGS) entry which is preliminary data.</text>
</comment>
<sequence>MQRLGLLALSHAKKPAVRRAHIAAGPAMGLVERRAGMRVVGRVGPAAVRLDIAVVRRVAR</sequence>
<dbReference type="Proteomes" id="UP001500363">
    <property type="component" value="Unassembled WGS sequence"/>
</dbReference>
<dbReference type="EMBL" id="BAAANC010000001">
    <property type="protein sequence ID" value="GAA1519876.1"/>
    <property type="molecule type" value="Genomic_DNA"/>
</dbReference>
<accession>A0ABP4LAK7</accession>
<proteinExistence type="predicted"/>